<evidence type="ECO:0000256" key="4">
    <source>
        <dbReference type="ARBA" id="ARBA00022801"/>
    </source>
</evidence>
<dbReference type="SUPFAM" id="SSF51445">
    <property type="entry name" value="(Trans)glycosidases"/>
    <property type="match status" value="1"/>
</dbReference>
<name>A0ABT9A778_9BACT</name>
<dbReference type="InterPro" id="IPR017853">
    <property type="entry name" value="GH"/>
</dbReference>
<keyword evidence="4" id="KW-0378">Hydrolase</keyword>
<evidence type="ECO:0000256" key="1">
    <source>
        <dbReference type="ARBA" id="ARBA00007951"/>
    </source>
</evidence>
<evidence type="ECO:0000256" key="2">
    <source>
        <dbReference type="ARBA" id="ARBA00012662"/>
    </source>
</evidence>
<keyword evidence="5" id="KW-0326">Glycosidase</keyword>
<dbReference type="InterPro" id="IPR000933">
    <property type="entry name" value="Glyco_hydro_29"/>
</dbReference>
<dbReference type="SMART" id="SM00812">
    <property type="entry name" value="Alpha_L_fucos"/>
    <property type="match status" value="1"/>
</dbReference>
<dbReference type="InterPro" id="IPR006311">
    <property type="entry name" value="TAT_signal"/>
</dbReference>
<keyword evidence="3" id="KW-0732">Signal</keyword>
<dbReference type="Gene3D" id="2.60.40.1180">
    <property type="entry name" value="Golgi alpha-mannosidase II"/>
    <property type="match status" value="1"/>
</dbReference>
<feature type="domain" description="Glycoside hydrolase family 29 N-terminal" evidence="6">
    <location>
        <begin position="37"/>
        <end position="432"/>
    </location>
</feature>
<dbReference type="Pfam" id="PF16757">
    <property type="entry name" value="Fucosidase_C"/>
    <property type="match status" value="1"/>
</dbReference>
<feature type="domain" description="Alpha-L-fucosidase C-terminal" evidence="7">
    <location>
        <begin position="471"/>
        <end position="553"/>
    </location>
</feature>
<evidence type="ECO:0000313" key="8">
    <source>
        <dbReference type="EMBL" id="MDO7845698.1"/>
    </source>
</evidence>
<dbReference type="PROSITE" id="PS51318">
    <property type="entry name" value="TAT"/>
    <property type="match status" value="1"/>
</dbReference>
<dbReference type="PANTHER" id="PTHR10030:SF37">
    <property type="entry name" value="ALPHA-L-FUCOSIDASE-RELATED"/>
    <property type="match status" value="1"/>
</dbReference>
<dbReference type="Gene3D" id="3.20.20.80">
    <property type="entry name" value="Glycosidases"/>
    <property type="match status" value="1"/>
</dbReference>
<dbReference type="PANTHER" id="PTHR10030">
    <property type="entry name" value="ALPHA-L-FUCOSIDASE"/>
    <property type="match status" value="1"/>
</dbReference>
<dbReference type="EMBL" id="JAUQSX010000002">
    <property type="protein sequence ID" value="MDO7845698.1"/>
    <property type="molecule type" value="Genomic_DNA"/>
</dbReference>
<accession>A0ABT9A778</accession>
<evidence type="ECO:0000313" key="9">
    <source>
        <dbReference type="Proteomes" id="UP001167796"/>
    </source>
</evidence>
<keyword evidence="9" id="KW-1185">Reference proteome</keyword>
<dbReference type="Proteomes" id="UP001167796">
    <property type="component" value="Unassembled WGS sequence"/>
</dbReference>
<organism evidence="8 9">
    <name type="scientific">Hymenobacter mellowenesis</name>
    <dbReference type="NCBI Taxonomy" id="3063995"/>
    <lineage>
        <taxon>Bacteria</taxon>
        <taxon>Pseudomonadati</taxon>
        <taxon>Bacteroidota</taxon>
        <taxon>Cytophagia</taxon>
        <taxon>Cytophagales</taxon>
        <taxon>Hymenobacteraceae</taxon>
        <taxon>Hymenobacter</taxon>
    </lineage>
</organism>
<evidence type="ECO:0000256" key="5">
    <source>
        <dbReference type="ARBA" id="ARBA00023295"/>
    </source>
</evidence>
<dbReference type="EC" id="3.2.1.51" evidence="2"/>
<evidence type="ECO:0000256" key="3">
    <source>
        <dbReference type="ARBA" id="ARBA00022729"/>
    </source>
</evidence>
<protein>
    <recommendedName>
        <fullName evidence="2">alpha-L-fucosidase</fullName>
        <ecNumber evidence="2">3.2.1.51</ecNumber>
    </recommendedName>
</protein>
<proteinExistence type="inferred from homology"/>
<dbReference type="InterPro" id="IPR013780">
    <property type="entry name" value="Glyco_hydro_b"/>
</dbReference>
<comment type="similarity">
    <text evidence="1">Belongs to the glycosyl hydrolase 29 family.</text>
</comment>
<dbReference type="InterPro" id="IPR031919">
    <property type="entry name" value="Fucosidase_C"/>
</dbReference>
<gene>
    <name evidence="8" type="ORF">Q5H92_04965</name>
</gene>
<sequence>MNRRTLLKNLALAAPAAWLPGVVAGLNWSPLAPAPERMAAGPFQPTWESLQQYQTPEWFRDAKFGLWAHWGPQCQPEHGDWYARGMYQEGSDQYNFHVKKYGHPSKFGFKDVINEWKAEEWNPDELLALYKKAGAKYFVALANHHDNFDLYNSKHQPWNSTRLGPKKDLIGGWAKATKKQGLRFGVSVHAAHAWSWFEPSQRADKAGPLAGVPYDGRLTAATGPGTWWQGYDPQALYAQNHPLSENSQDNGAIHRQWDWGNGAAKPSAEYCEKFFNRTAELINKYEPDLIYYDDTALPLWPVNDVGLRLAAHFYNTSMKRHGGRNEAVINGKILTEQQRQCMVWDIERGQSNQIEPLPWQTCTCLGQWHYDRRIYDRHGYKSAQTVVHTLIDVVSKNGNLLLSVPVRGNGSIDEQERAVVEGIATWMQANGESIYGTRPWKIFGEGPAQANAAKLSAQGFNEGKGKAFGAQDIRFATKGDVLYATALGWPADGQLLITSLAAGNALRPQPVRRVELLGHAGGALAFEAMAEGLRIALPAQAPAAGLAYAFKITG</sequence>
<evidence type="ECO:0000259" key="7">
    <source>
        <dbReference type="Pfam" id="PF16757"/>
    </source>
</evidence>
<evidence type="ECO:0000259" key="6">
    <source>
        <dbReference type="Pfam" id="PF01120"/>
    </source>
</evidence>
<dbReference type="Pfam" id="PF01120">
    <property type="entry name" value="Alpha_L_fucos"/>
    <property type="match status" value="1"/>
</dbReference>
<reference evidence="8" key="1">
    <citation type="submission" date="2023-07" db="EMBL/GenBank/DDBJ databases">
        <authorList>
            <person name="Kim M.K."/>
        </authorList>
    </citation>
    <scope>NUCLEOTIDE SEQUENCE</scope>
    <source>
        <strain evidence="8">M29</strain>
    </source>
</reference>
<dbReference type="InterPro" id="IPR057739">
    <property type="entry name" value="Glyco_hydro_29_N"/>
</dbReference>
<comment type="caution">
    <text evidence="8">The sequence shown here is derived from an EMBL/GenBank/DDBJ whole genome shotgun (WGS) entry which is preliminary data.</text>
</comment>
<dbReference type="RefSeq" id="WP_305010388.1">
    <property type="nucleotide sequence ID" value="NZ_JAUQSX010000002.1"/>
</dbReference>